<dbReference type="GO" id="GO:0009424">
    <property type="term" value="C:bacterial-type flagellum hook"/>
    <property type="evidence" value="ECO:0007669"/>
    <property type="project" value="UniProtKB-UniRule"/>
</dbReference>
<evidence type="ECO:0000313" key="10">
    <source>
        <dbReference type="EMBL" id="SMB96610.1"/>
    </source>
</evidence>
<name>A0A1W1VTQ5_9FIRM</name>
<sequence length="453" mass="47878">MSNLFAAMEAASRAIGAHRAALEARGQNAANATTPGYARERVQLRSAALLTPAGGLPVLVGVEATGVERMTDSFVDAESRRALGAHARWQEALRVYEEFESGMGGPGDPNLEEACDALWASLQDLVMQPENRAVRAVVIQRAEAFCDAVRRTASFAKDMRHSLDGRVNALVERVNGLAEQIAKINGEILQARAAGRETPSLLDERDRLLDELAELVGASVLERPDGTVVVTAGNGVLVSGPVANRMRYQGGRLLWERTGAEVRLEEGTVAGVFEGAAAVESFLAQLDAAVRGLREAVNAVHRNGFGLDGSTGLDFFAGGALDLELNPLLRERPERIATASSPAGIPGDPSNALALARAVDSAPVLGDLPFREAVRALTVGVGTAAAGARDAEKLAAAVRDSVLRQRDQIRGVSLDEETVGMVQHQRAIEAAARYVTAVDQAIEALFEMGAVGR</sequence>
<organism evidence="10 11">
    <name type="scientific">Thermanaeromonas toyohensis ToBE</name>
    <dbReference type="NCBI Taxonomy" id="698762"/>
    <lineage>
        <taxon>Bacteria</taxon>
        <taxon>Bacillati</taxon>
        <taxon>Bacillota</taxon>
        <taxon>Clostridia</taxon>
        <taxon>Neomoorellales</taxon>
        <taxon>Neomoorellaceae</taxon>
        <taxon>Thermanaeromonas</taxon>
    </lineage>
</organism>
<protein>
    <recommendedName>
        <fullName evidence="4 7">Flagellar hook-associated protein 1</fullName>
        <shortName evidence="7">HAP1</shortName>
    </recommendedName>
</protein>
<dbReference type="OrthoDB" id="9802553at2"/>
<dbReference type="GO" id="GO:0005576">
    <property type="term" value="C:extracellular region"/>
    <property type="evidence" value="ECO:0007669"/>
    <property type="project" value="UniProtKB-SubCell"/>
</dbReference>
<keyword evidence="10" id="KW-0282">Flagellum</keyword>
<comment type="similarity">
    <text evidence="3 7">Belongs to the flagella basal body rod proteins family.</text>
</comment>
<evidence type="ECO:0000256" key="1">
    <source>
        <dbReference type="ARBA" id="ARBA00004365"/>
    </source>
</evidence>
<keyword evidence="5 7" id="KW-0964">Secreted</keyword>
<comment type="subcellular location">
    <subcellularLocation>
        <location evidence="1 7">Bacterial flagellum</location>
    </subcellularLocation>
    <subcellularLocation>
        <location evidence="2 7">Secreted</location>
    </subcellularLocation>
</comment>
<evidence type="ECO:0000259" key="9">
    <source>
        <dbReference type="Pfam" id="PF22638"/>
    </source>
</evidence>
<reference evidence="10 11" key="1">
    <citation type="submission" date="2017-04" db="EMBL/GenBank/DDBJ databases">
        <authorList>
            <person name="Afonso C.L."/>
            <person name="Miller P.J."/>
            <person name="Scott M.A."/>
            <person name="Spackman E."/>
            <person name="Goraichik I."/>
            <person name="Dimitrov K.M."/>
            <person name="Suarez D.L."/>
            <person name="Swayne D.E."/>
        </authorList>
    </citation>
    <scope>NUCLEOTIDE SEQUENCE [LARGE SCALE GENOMIC DNA]</scope>
    <source>
        <strain evidence="10 11">ToBE</strain>
    </source>
</reference>
<evidence type="ECO:0000256" key="5">
    <source>
        <dbReference type="ARBA" id="ARBA00022525"/>
    </source>
</evidence>
<dbReference type="InterPro" id="IPR053927">
    <property type="entry name" value="FlgK_helical"/>
</dbReference>
<dbReference type="InterPro" id="IPR002371">
    <property type="entry name" value="FlgK"/>
</dbReference>
<keyword evidence="6 7" id="KW-0975">Bacterial flagellum</keyword>
<accession>A0A1W1VTQ5</accession>
<keyword evidence="10" id="KW-0966">Cell projection</keyword>
<evidence type="ECO:0000256" key="3">
    <source>
        <dbReference type="ARBA" id="ARBA00009677"/>
    </source>
</evidence>
<dbReference type="Proteomes" id="UP000192569">
    <property type="component" value="Chromosome I"/>
</dbReference>
<evidence type="ECO:0000256" key="7">
    <source>
        <dbReference type="RuleBase" id="RU362065"/>
    </source>
</evidence>
<dbReference type="Pfam" id="PF06429">
    <property type="entry name" value="Flg_bbr_C"/>
    <property type="match status" value="1"/>
</dbReference>
<proteinExistence type="inferred from homology"/>
<dbReference type="NCBIfam" id="TIGR02492">
    <property type="entry name" value="flgK_ends"/>
    <property type="match status" value="1"/>
</dbReference>
<evidence type="ECO:0000256" key="2">
    <source>
        <dbReference type="ARBA" id="ARBA00004613"/>
    </source>
</evidence>
<evidence type="ECO:0000256" key="4">
    <source>
        <dbReference type="ARBA" id="ARBA00016244"/>
    </source>
</evidence>
<feature type="domain" description="Flagellar hook-associated protein FlgK helical" evidence="9">
    <location>
        <begin position="100"/>
        <end position="316"/>
    </location>
</feature>
<dbReference type="Pfam" id="PF22638">
    <property type="entry name" value="FlgK_D1"/>
    <property type="match status" value="1"/>
</dbReference>
<dbReference type="PANTHER" id="PTHR30033:SF1">
    <property type="entry name" value="FLAGELLAR HOOK-ASSOCIATED PROTEIN 1"/>
    <property type="match status" value="1"/>
</dbReference>
<dbReference type="SUPFAM" id="SSF64518">
    <property type="entry name" value="Phase 1 flagellin"/>
    <property type="match status" value="1"/>
</dbReference>
<dbReference type="EMBL" id="LT838272">
    <property type="protein sequence ID" value="SMB96610.1"/>
    <property type="molecule type" value="Genomic_DNA"/>
</dbReference>
<dbReference type="PRINTS" id="PR01005">
    <property type="entry name" value="FLGHOOKAP1"/>
</dbReference>
<keyword evidence="11" id="KW-1185">Reference proteome</keyword>
<dbReference type="GO" id="GO:0044780">
    <property type="term" value="P:bacterial-type flagellum assembly"/>
    <property type="evidence" value="ECO:0007669"/>
    <property type="project" value="InterPro"/>
</dbReference>
<dbReference type="PANTHER" id="PTHR30033">
    <property type="entry name" value="FLAGELLAR HOOK-ASSOCIATED PROTEIN 1"/>
    <property type="match status" value="1"/>
</dbReference>
<evidence type="ECO:0000313" key="11">
    <source>
        <dbReference type="Proteomes" id="UP000192569"/>
    </source>
</evidence>
<evidence type="ECO:0000259" key="8">
    <source>
        <dbReference type="Pfam" id="PF06429"/>
    </source>
</evidence>
<dbReference type="InterPro" id="IPR010930">
    <property type="entry name" value="Flg_bb/hook_C_dom"/>
</dbReference>
<feature type="domain" description="Flagellar basal-body/hook protein C-terminal" evidence="8">
    <location>
        <begin position="411"/>
        <end position="445"/>
    </location>
</feature>
<evidence type="ECO:0000256" key="6">
    <source>
        <dbReference type="ARBA" id="ARBA00023143"/>
    </source>
</evidence>
<gene>
    <name evidence="7" type="primary">flgK</name>
    <name evidence="10" type="ORF">SAMN00808754_1556</name>
</gene>
<dbReference type="AlphaFoldDB" id="A0A1W1VTQ5"/>
<dbReference type="STRING" id="698762.SAMN00808754_1556"/>
<dbReference type="GO" id="GO:0005198">
    <property type="term" value="F:structural molecule activity"/>
    <property type="evidence" value="ECO:0007669"/>
    <property type="project" value="UniProtKB-UniRule"/>
</dbReference>
<keyword evidence="10" id="KW-0969">Cilium</keyword>